<evidence type="ECO:0000313" key="2">
    <source>
        <dbReference type="EMBL" id="RLL94335.1"/>
    </source>
</evidence>
<protein>
    <submittedName>
        <fullName evidence="2">Uncharacterized protein</fullName>
    </submittedName>
</protein>
<comment type="caution">
    <text evidence="2">The sequence shown here is derived from an EMBL/GenBank/DDBJ whole genome shotgun (WGS) entry which is preliminary data.</text>
</comment>
<keyword evidence="3" id="KW-1185">Reference proteome</keyword>
<dbReference type="Proteomes" id="UP000215289">
    <property type="component" value="Unassembled WGS sequence"/>
</dbReference>
<dbReference type="OrthoDB" id="4413748at2759"/>
<evidence type="ECO:0000313" key="3">
    <source>
        <dbReference type="Proteomes" id="UP000215289"/>
    </source>
</evidence>
<accession>A0A421CWR4</accession>
<proteinExistence type="predicted"/>
<name>A0A421CWR4_9EURO</name>
<reference evidence="2 3" key="1">
    <citation type="submission" date="2018-08" db="EMBL/GenBank/DDBJ databases">
        <title>Draft genome sequences of two Aspergillus turcosus clinical strains isolated from bronchoalveolar lavage fluid: one azole-susceptible and the other azole-resistant.</title>
        <authorList>
            <person name="Parent-Michaud M."/>
            <person name="Dufresne P.J."/>
            <person name="Fournier E."/>
            <person name="Martineau C."/>
            <person name="Moreira S."/>
            <person name="Perkins V."/>
            <person name="De Repentigny L."/>
            <person name="Dufresne S.F."/>
        </authorList>
    </citation>
    <scope>NUCLEOTIDE SEQUENCE [LARGE SCALE GENOMIC DNA]</scope>
    <source>
        <strain evidence="2">HMR AF 1038</strain>
    </source>
</reference>
<dbReference type="EMBL" id="NIDN02000212">
    <property type="protein sequence ID" value="RLL94335.1"/>
    <property type="molecule type" value="Genomic_DNA"/>
</dbReference>
<feature type="compositionally biased region" description="Polar residues" evidence="1">
    <location>
        <begin position="1"/>
        <end position="10"/>
    </location>
</feature>
<evidence type="ECO:0000256" key="1">
    <source>
        <dbReference type="SAM" id="MobiDB-lite"/>
    </source>
</evidence>
<dbReference type="AlphaFoldDB" id="A0A421CWR4"/>
<sequence>MASSAVSQPSIPYRPKMSNAIPVDSPAETRNRVISFLLTAKPEISSGDKRGYTPAVWMKHPDDMIYFDEFGGTEQFLQTVVEIGFSESYYDLVRDASNGYSGLVVSLN</sequence>
<gene>
    <name evidence="2" type="ORF">CFD26_100687</name>
</gene>
<organism evidence="2 3">
    <name type="scientific">Aspergillus turcosus</name>
    <dbReference type="NCBI Taxonomy" id="1245748"/>
    <lineage>
        <taxon>Eukaryota</taxon>
        <taxon>Fungi</taxon>
        <taxon>Dikarya</taxon>
        <taxon>Ascomycota</taxon>
        <taxon>Pezizomycotina</taxon>
        <taxon>Eurotiomycetes</taxon>
        <taxon>Eurotiomycetidae</taxon>
        <taxon>Eurotiales</taxon>
        <taxon>Aspergillaceae</taxon>
        <taxon>Aspergillus</taxon>
        <taxon>Aspergillus subgen. Fumigati</taxon>
    </lineage>
</organism>
<feature type="region of interest" description="Disordered" evidence="1">
    <location>
        <begin position="1"/>
        <end position="22"/>
    </location>
</feature>